<dbReference type="EMBL" id="HBUF01085649">
    <property type="protein sequence ID" value="CAG6634220.1"/>
    <property type="molecule type" value="Transcribed_RNA"/>
</dbReference>
<sequence>MVTCQMGVLLSMRASITQVIRLAHMVCLSTIHRQCCLTLMNDLTTDRNRSMHSKFQGHWQLDCPRRQKSGKLDFGLQLHSCHSQSKVLQFTDFFMYILRPY</sequence>
<organism evidence="1">
    <name type="scientific">Cacopsylla melanoneura</name>
    <dbReference type="NCBI Taxonomy" id="428564"/>
    <lineage>
        <taxon>Eukaryota</taxon>
        <taxon>Metazoa</taxon>
        <taxon>Ecdysozoa</taxon>
        <taxon>Arthropoda</taxon>
        <taxon>Hexapoda</taxon>
        <taxon>Insecta</taxon>
        <taxon>Pterygota</taxon>
        <taxon>Neoptera</taxon>
        <taxon>Paraneoptera</taxon>
        <taxon>Hemiptera</taxon>
        <taxon>Sternorrhyncha</taxon>
        <taxon>Psylloidea</taxon>
        <taxon>Psyllidae</taxon>
        <taxon>Psyllinae</taxon>
        <taxon>Cacopsylla</taxon>
    </lineage>
</organism>
<name>A0A8D8VUK1_9HEMI</name>
<dbReference type="AlphaFoldDB" id="A0A8D8VUK1"/>
<reference evidence="1" key="1">
    <citation type="submission" date="2021-05" db="EMBL/GenBank/DDBJ databases">
        <authorList>
            <person name="Alioto T."/>
            <person name="Alioto T."/>
            <person name="Gomez Garrido J."/>
        </authorList>
    </citation>
    <scope>NUCLEOTIDE SEQUENCE</scope>
</reference>
<proteinExistence type="predicted"/>
<protein>
    <submittedName>
        <fullName evidence="1">Uncharacterized protein</fullName>
    </submittedName>
</protein>
<accession>A0A8D8VUK1</accession>
<evidence type="ECO:0000313" key="1">
    <source>
        <dbReference type="EMBL" id="CAG6634220.1"/>
    </source>
</evidence>